<gene>
    <name evidence="8" type="ORF">ACA1_273780</name>
</gene>
<name>L8GI50_ACACF</name>
<dbReference type="InterPro" id="IPR023179">
    <property type="entry name" value="GTP-bd_ortho_bundle_sf"/>
</dbReference>
<feature type="region of interest" description="Disordered" evidence="6">
    <location>
        <begin position="553"/>
        <end position="592"/>
    </location>
</feature>
<reference evidence="8 9" key="1">
    <citation type="journal article" date="2013" name="Genome Biol.">
        <title>Genome of Acanthamoeba castellanii highlights extensive lateral gene transfer and early evolution of tyrosine kinase signaling.</title>
        <authorList>
            <person name="Clarke M."/>
            <person name="Lohan A.J."/>
            <person name="Liu B."/>
            <person name="Lagkouvardos I."/>
            <person name="Roy S."/>
            <person name="Zafar N."/>
            <person name="Bertelli C."/>
            <person name="Schilde C."/>
            <person name="Kianianmomeni A."/>
            <person name="Burglin T.R."/>
            <person name="Frech C."/>
            <person name="Turcotte B."/>
            <person name="Kopec K.O."/>
            <person name="Synnott J.M."/>
            <person name="Choo C."/>
            <person name="Paponov I."/>
            <person name="Finkler A."/>
            <person name="Soon Heng Tan C."/>
            <person name="Hutchins A.P."/>
            <person name="Weinmeier T."/>
            <person name="Rattei T."/>
            <person name="Chu J.S."/>
            <person name="Gimenez G."/>
            <person name="Irimia M."/>
            <person name="Rigden D.J."/>
            <person name="Fitzpatrick D.A."/>
            <person name="Lorenzo-Morales J."/>
            <person name="Bateman A."/>
            <person name="Chiu C.H."/>
            <person name="Tang P."/>
            <person name="Hegemann P."/>
            <person name="Fromm H."/>
            <person name="Raoult D."/>
            <person name="Greub G."/>
            <person name="Miranda-Saavedra D."/>
            <person name="Chen N."/>
            <person name="Nash P."/>
            <person name="Ginger M.L."/>
            <person name="Horn M."/>
            <person name="Schaap P."/>
            <person name="Caler L."/>
            <person name="Loftus B."/>
        </authorList>
    </citation>
    <scope>NUCLEOTIDE SEQUENCE [LARGE SCALE GENOMIC DNA]</scope>
    <source>
        <strain evidence="8 9">Neff</strain>
    </source>
</reference>
<dbReference type="Proteomes" id="UP000011083">
    <property type="component" value="Unassembled WGS sequence"/>
</dbReference>
<feature type="compositionally biased region" description="Acidic residues" evidence="6">
    <location>
        <begin position="653"/>
        <end position="667"/>
    </location>
</feature>
<comment type="subcellular location">
    <subcellularLocation>
        <location evidence="1">Nucleus</location>
        <location evidence="1">Nucleolus</location>
    </subcellularLocation>
</comment>
<proteinExistence type="predicted"/>
<evidence type="ECO:0000256" key="5">
    <source>
        <dbReference type="ARBA" id="ARBA00023242"/>
    </source>
</evidence>
<feature type="compositionally biased region" description="Acidic residues" evidence="6">
    <location>
        <begin position="635"/>
        <end position="646"/>
    </location>
</feature>
<keyword evidence="4" id="KW-0342">GTP-binding</keyword>
<dbReference type="Pfam" id="PF08701">
    <property type="entry name" value="GN3L_Grn1"/>
    <property type="match status" value="1"/>
</dbReference>
<evidence type="ECO:0000256" key="4">
    <source>
        <dbReference type="ARBA" id="ARBA00023134"/>
    </source>
</evidence>
<dbReference type="InterPro" id="IPR014813">
    <property type="entry name" value="Gnl3_N_dom"/>
</dbReference>
<feature type="compositionally biased region" description="Basic residues" evidence="6">
    <location>
        <begin position="621"/>
        <end position="631"/>
    </location>
</feature>
<dbReference type="EMBL" id="KB008146">
    <property type="protein sequence ID" value="ELR11866.1"/>
    <property type="molecule type" value="Genomic_DNA"/>
</dbReference>
<dbReference type="VEuPathDB" id="AmoebaDB:ACA1_273780"/>
<dbReference type="OrthoDB" id="10266128at2759"/>
<dbReference type="Gene3D" id="1.10.1580.10">
    <property type="match status" value="1"/>
</dbReference>
<dbReference type="STRING" id="1257118.L8GI50"/>
<dbReference type="CDD" id="cd04178">
    <property type="entry name" value="Nucleostemin_like"/>
    <property type="match status" value="1"/>
</dbReference>
<evidence type="ECO:0000256" key="3">
    <source>
        <dbReference type="ARBA" id="ARBA00023054"/>
    </source>
</evidence>
<dbReference type="InterPro" id="IPR050755">
    <property type="entry name" value="TRAFAC_YlqF/YawG_RiboMat"/>
</dbReference>
<keyword evidence="5" id="KW-0539">Nucleus</keyword>
<organism evidence="8 9">
    <name type="scientific">Acanthamoeba castellanii (strain ATCC 30010 / Neff)</name>
    <dbReference type="NCBI Taxonomy" id="1257118"/>
    <lineage>
        <taxon>Eukaryota</taxon>
        <taxon>Amoebozoa</taxon>
        <taxon>Discosea</taxon>
        <taxon>Longamoebia</taxon>
        <taxon>Centramoebida</taxon>
        <taxon>Acanthamoebidae</taxon>
        <taxon>Acanthamoeba</taxon>
    </lineage>
</organism>
<dbReference type="SUPFAM" id="SSF52540">
    <property type="entry name" value="P-loop containing nucleoside triphosphate hydrolases"/>
    <property type="match status" value="1"/>
</dbReference>
<dbReference type="OMA" id="KLCPARM"/>
<accession>L8GI50</accession>
<dbReference type="InterPro" id="IPR030378">
    <property type="entry name" value="G_CP_dom"/>
</dbReference>
<dbReference type="Gene3D" id="3.40.50.300">
    <property type="entry name" value="P-loop containing nucleotide triphosphate hydrolases"/>
    <property type="match status" value="1"/>
</dbReference>
<dbReference type="AlphaFoldDB" id="L8GI50"/>
<feature type="region of interest" description="Disordered" evidence="6">
    <location>
        <begin position="1"/>
        <end position="91"/>
    </location>
</feature>
<evidence type="ECO:0000313" key="9">
    <source>
        <dbReference type="Proteomes" id="UP000011083"/>
    </source>
</evidence>
<dbReference type="GO" id="GO:0050793">
    <property type="term" value="P:regulation of developmental process"/>
    <property type="evidence" value="ECO:0007669"/>
    <property type="project" value="UniProtKB-ARBA"/>
</dbReference>
<dbReference type="Pfam" id="PF01926">
    <property type="entry name" value="MMR_HSR1"/>
    <property type="match status" value="1"/>
</dbReference>
<protein>
    <recommendedName>
        <fullName evidence="7">CP-type G domain-containing protein</fullName>
    </recommendedName>
</protein>
<feature type="compositionally biased region" description="Basic and acidic residues" evidence="6">
    <location>
        <begin position="23"/>
        <end position="49"/>
    </location>
</feature>
<dbReference type="KEGG" id="acan:ACA1_273780"/>
<keyword evidence="2" id="KW-0547">Nucleotide-binding</keyword>
<dbReference type="RefSeq" id="XP_004333879.1">
    <property type="nucleotide sequence ID" value="XM_004333831.1"/>
</dbReference>
<dbReference type="PANTHER" id="PTHR11089:SF30">
    <property type="entry name" value="GUANINE NUCLEOTIDE-BINDING PROTEIN-LIKE 3 HOMOLOG"/>
    <property type="match status" value="1"/>
</dbReference>
<evidence type="ECO:0000256" key="1">
    <source>
        <dbReference type="ARBA" id="ARBA00004604"/>
    </source>
</evidence>
<dbReference type="FunFam" id="1.10.1580.10:FF:000002">
    <property type="entry name" value="Guanine nucleotide-binding protein-like 3 (nucleolar)-like"/>
    <property type="match status" value="1"/>
</dbReference>
<dbReference type="PRINTS" id="PR00326">
    <property type="entry name" value="GTP1OBG"/>
</dbReference>
<dbReference type="GO" id="GO:0051239">
    <property type="term" value="P:regulation of multicellular organismal process"/>
    <property type="evidence" value="ECO:0007669"/>
    <property type="project" value="UniProtKB-ARBA"/>
</dbReference>
<dbReference type="PANTHER" id="PTHR11089">
    <property type="entry name" value="GTP-BINDING PROTEIN-RELATED"/>
    <property type="match status" value="1"/>
</dbReference>
<feature type="region of interest" description="Disordered" evidence="6">
    <location>
        <begin position="621"/>
        <end position="667"/>
    </location>
</feature>
<feature type="compositionally biased region" description="Acidic residues" evidence="6">
    <location>
        <begin position="563"/>
        <end position="583"/>
    </location>
</feature>
<dbReference type="GO" id="GO:0005730">
    <property type="term" value="C:nucleolus"/>
    <property type="evidence" value="ECO:0007669"/>
    <property type="project" value="UniProtKB-SubCell"/>
</dbReference>
<dbReference type="InterPro" id="IPR027417">
    <property type="entry name" value="P-loop_NTPase"/>
</dbReference>
<evidence type="ECO:0000256" key="2">
    <source>
        <dbReference type="ARBA" id="ARBA00022741"/>
    </source>
</evidence>
<evidence type="ECO:0000256" key="6">
    <source>
        <dbReference type="SAM" id="MobiDB-lite"/>
    </source>
</evidence>
<dbReference type="FunFam" id="3.40.50.300:FF:000571">
    <property type="entry name" value="Guanine nucleotide-binding protein-like NSN1"/>
    <property type="match status" value="1"/>
</dbReference>
<feature type="compositionally biased region" description="Basic and acidic residues" evidence="6">
    <location>
        <begin position="64"/>
        <end position="91"/>
    </location>
</feature>
<sequence>MGRNKQHVSKREQLRSKNKNYKATKEKQKVQSKEGKKDPTKRKELKKDPGLPNLDRFKQTFTARLERIAEKSERQRDRQKKDRERVLEEQRKQMSMHELVKNAMDRERSFFQKEEGRGVESLQTMTDSSKKAFFREFKKVVKAADVILEVLDARDPLGCRCLDVEQMIITQDPNKKIILILNKIDLVPKENVEKWLKYLRNDFPTLAFKCSTQKKGKIAQSTVSLQSASSTSNMETSECLGADALIQLLKNYSRSLNMKTSITVGIIGYPNVGKSSLINSLKRERAVGVGATPGYTRAMQEVHIDKHVKLLDCPGIVFSESSSESDLVLRNCIKVEQITDTVKPVDLILSRCRREKLMELYKIPIYHDTREFLCHIAHKRGKLGKGGVPEYEAAARTVLQDWNSGKIAFYTEPPKERKGIHVSAQVVSQFSEEIKLDNIFVNEDSSVLSGLADTDSGRFMSMGTSVFSSTVDTNLMRHLGTEMEDMGQDDDDDDDDKSTAQQTRYLAYDANGNNATLIQQRKLFEDEDKINPQTQKDRKKYLKLVRKMRRKGKETMGMAMLGEGEEEQEDDDGGDDDGLDDDLNGGGPVVDTVESVTSRLGLFTPDDLVKFLETKKAIKDLKKKKSRKGKQKVQDDDEEKEEEGGEGDGGAGMDEEEEELFDVDEMH</sequence>
<dbReference type="GO" id="GO:0005525">
    <property type="term" value="F:GTP binding"/>
    <property type="evidence" value="ECO:0007669"/>
    <property type="project" value="UniProtKB-KW"/>
</dbReference>
<dbReference type="InterPro" id="IPR006073">
    <property type="entry name" value="GTP-bd"/>
</dbReference>
<dbReference type="GeneID" id="14912313"/>
<evidence type="ECO:0000259" key="7">
    <source>
        <dbReference type="PROSITE" id="PS51721"/>
    </source>
</evidence>
<dbReference type="PROSITE" id="PS51721">
    <property type="entry name" value="G_CP"/>
    <property type="match status" value="1"/>
</dbReference>
<keyword evidence="9" id="KW-1185">Reference proteome</keyword>
<feature type="domain" description="CP-type G" evidence="7">
    <location>
        <begin position="134"/>
        <end position="319"/>
    </location>
</feature>
<evidence type="ECO:0000313" key="8">
    <source>
        <dbReference type="EMBL" id="ELR11866.1"/>
    </source>
</evidence>
<keyword evidence="3" id="KW-0175">Coiled coil</keyword>